<proteinExistence type="predicted"/>
<evidence type="ECO:0000256" key="1">
    <source>
        <dbReference type="SAM" id="MobiDB-lite"/>
    </source>
</evidence>
<reference evidence="2 3" key="1">
    <citation type="submission" date="2016-03" db="EMBL/GenBank/DDBJ databases">
        <authorList>
            <person name="Ploux O."/>
        </authorList>
    </citation>
    <scope>NUCLEOTIDE SEQUENCE [LARGE SCALE GENOMIC DNA]</scope>
    <source>
        <strain evidence="2 3">URUG2</strain>
    </source>
</reference>
<feature type="region of interest" description="Disordered" evidence="1">
    <location>
        <begin position="1"/>
        <end position="54"/>
    </location>
</feature>
<feature type="compositionally biased region" description="Polar residues" evidence="1">
    <location>
        <begin position="21"/>
        <end position="32"/>
    </location>
</feature>
<gene>
    <name evidence="2" type="ORF">RCC_01297</name>
</gene>
<dbReference type="Proteomes" id="UP000225277">
    <property type="component" value="Unassembled WGS sequence"/>
</dbReference>
<dbReference type="GeneID" id="35596571"/>
<organism evidence="2 3">
    <name type="scientific">Ramularia collo-cygni</name>
    <dbReference type="NCBI Taxonomy" id="112498"/>
    <lineage>
        <taxon>Eukaryota</taxon>
        <taxon>Fungi</taxon>
        <taxon>Dikarya</taxon>
        <taxon>Ascomycota</taxon>
        <taxon>Pezizomycotina</taxon>
        <taxon>Dothideomycetes</taxon>
        <taxon>Dothideomycetidae</taxon>
        <taxon>Mycosphaerellales</taxon>
        <taxon>Mycosphaerellaceae</taxon>
        <taxon>Ramularia</taxon>
    </lineage>
</organism>
<accession>A0A2D3V1R0</accession>
<dbReference type="RefSeq" id="XP_023622335.1">
    <property type="nucleotide sequence ID" value="XM_023766567.1"/>
</dbReference>
<protein>
    <submittedName>
        <fullName evidence="2">Uncharacterized protein</fullName>
    </submittedName>
</protein>
<feature type="compositionally biased region" description="Polar residues" evidence="1">
    <location>
        <begin position="69"/>
        <end position="93"/>
    </location>
</feature>
<evidence type="ECO:0000313" key="2">
    <source>
        <dbReference type="EMBL" id="CZT15439.1"/>
    </source>
</evidence>
<keyword evidence="3" id="KW-1185">Reference proteome</keyword>
<dbReference type="AlphaFoldDB" id="A0A2D3V1R0"/>
<evidence type="ECO:0000313" key="3">
    <source>
        <dbReference type="Proteomes" id="UP000225277"/>
    </source>
</evidence>
<sequence length="165" mass="18124">MALVDSRPYSDPLHGSVELVENSSQASPTQTSSEHEDNFGSYNPGLCERQTETSKQDEIILVTVKPLATSTTTSQISVPQSTLQPDRSPLTDQEASRRRYSVMMASLAAARVEESKASLRRNSAMVPAGLTGVSSGPAKGGWEWQKQRDLEDDFALREKYFADEL</sequence>
<feature type="region of interest" description="Disordered" evidence="1">
    <location>
        <begin position="69"/>
        <end position="96"/>
    </location>
</feature>
<dbReference type="EMBL" id="FJUY01000001">
    <property type="protein sequence ID" value="CZT15439.1"/>
    <property type="molecule type" value="Genomic_DNA"/>
</dbReference>
<name>A0A2D3V1R0_9PEZI</name>